<dbReference type="Pfam" id="PF00098">
    <property type="entry name" value="zf-CCHC"/>
    <property type="match status" value="2"/>
</dbReference>
<keyword evidence="1" id="KW-0863">Zinc-finger</keyword>
<dbReference type="PROSITE" id="PS50158">
    <property type="entry name" value="ZF_CCHC"/>
    <property type="match status" value="2"/>
</dbReference>
<evidence type="ECO:0000313" key="4">
    <source>
        <dbReference type="EMBL" id="JAS07624.1"/>
    </source>
</evidence>
<dbReference type="InterPro" id="IPR051714">
    <property type="entry name" value="Znf_CCHC_NABP"/>
</dbReference>
<accession>A0A1B6C2M4</accession>
<gene>
    <name evidence="4" type="ORF">g.8858</name>
</gene>
<reference evidence="4" key="1">
    <citation type="submission" date="2015-12" db="EMBL/GenBank/DDBJ databases">
        <title>De novo transcriptome assembly of four potential Pierce s Disease insect vectors from Arizona vineyards.</title>
        <authorList>
            <person name="Tassone E.E."/>
        </authorList>
    </citation>
    <scope>NUCLEOTIDE SEQUENCE</scope>
</reference>
<dbReference type="GO" id="GO:0003676">
    <property type="term" value="F:nucleic acid binding"/>
    <property type="evidence" value="ECO:0007669"/>
    <property type="project" value="InterPro"/>
</dbReference>
<dbReference type="AlphaFoldDB" id="A0A1B6C2M4"/>
<feature type="domain" description="CCHC-type" evidence="3">
    <location>
        <begin position="125"/>
        <end position="140"/>
    </location>
</feature>
<keyword evidence="2" id="KW-0472">Membrane</keyword>
<dbReference type="GO" id="GO:0008270">
    <property type="term" value="F:zinc ion binding"/>
    <property type="evidence" value="ECO:0007669"/>
    <property type="project" value="UniProtKB-KW"/>
</dbReference>
<protein>
    <recommendedName>
        <fullName evidence="3">CCHC-type domain-containing protein</fullName>
    </recommendedName>
</protein>
<keyword evidence="1" id="KW-0479">Metal-binding</keyword>
<dbReference type="Gene3D" id="4.10.60.10">
    <property type="entry name" value="Zinc finger, CCHC-type"/>
    <property type="match status" value="1"/>
</dbReference>
<proteinExistence type="predicted"/>
<keyword evidence="2" id="KW-1133">Transmembrane helix</keyword>
<dbReference type="SUPFAM" id="SSF57756">
    <property type="entry name" value="Retrovirus zinc finger-like domains"/>
    <property type="match status" value="1"/>
</dbReference>
<evidence type="ECO:0000259" key="3">
    <source>
        <dbReference type="PROSITE" id="PS50158"/>
    </source>
</evidence>
<dbReference type="InterPro" id="IPR036875">
    <property type="entry name" value="Znf_CCHC_sf"/>
</dbReference>
<sequence>LKPRRISKREKFCMLFFGAPTSFGTSFELFNPIFLLYNLNKEHLALSLKIIPSKSRQQPKAIVQPFLNVKIIPSKNLQQPKATVQSLLKDSKFLTKTSRNAKQTKCYRCRKYGHMAMDCTVVKSCYLCKSTGHLKQNCPRLNN</sequence>
<dbReference type="InterPro" id="IPR001878">
    <property type="entry name" value="Znf_CCHC"/>
</dbReference>
<feature type="non-terminal residue" evidence="4">
    <location>
        <position position="1"/>
    </location>
</feature>
<keyword evidence="2" id="KW-0812">Transmembrane</keyword>
<organism evidence="4">
    <name type="scientific">Clastoptera arizonana</name>
    <name type="common">Arizona spittle bug</name>
    <dbReference type="NCBI Taxonomy" id="38151"/>
    <lineage>
        <taxon>Eukaryota</taxon>
        <taxon>Metazoa</taxon>
        <taxon>Ecdysozoa</taxon>
        <taxon>Arthropoda</taxon>
        <taxon>Hexapoda</taxon>
        <taxon>Insecta</taxon>
        <taxon>Pterygota</taxon>
        <taxon>Neoptera</taxon>
        <taxon>Paraneoptera</taxon>
        <taxon>Hemiptera</taxon>
        <taxon>Auchenorrhyncha</taxon>
        <taxon>Cercopoidea</taxon>
        <taxon>Clastopteridae</taxon>
        <taxon>Clastoptera</taxon>
    </lineage>
</organism>
<name>A0A1B6C2M4_9HEMI</name>
<feature type="transmembrane region" description="Helical" evidence="2">
    <location>
        <begin position="12"/>
        <end position="37"/>
    </location>
</feature>
<evidence type="ECO:0000256" key="2">
    <source>
        <dbReference type="SAM" id="Phobius"/>
    </source>
</evidence>
<dbReference type="PANTHER" id="PTHR23002">
    <property type="entry name" value="ZINC FINGER CCHC DOMAIN CONTAINING PROTEIN"/>
    <property type="match status" value="1"/>
</dbReference>
<dbReference type="SMART" id="SM00343">
    <property type="entry name" value="ZnF_C2HC"/>
    <property type="match status" value="2"/>
</dbReference>
<keyword evidence="1" id="KW-0862">Zinc</keyword>
<dbReference type="EMBL" id="GEDC01029674">
    <property type="protein sequence ID" value="JAS07624.1"/>
    <property type="molecule type" value="Transcribed_RNA"/>
</dbReference>
<feature type="domain" description="CCHC-type" evidence="3">
    <location>
        <begin position="105"/>
        <end position="119"/>
    </location>
</feature>
<evidence type="ECO:0000256" key="1">
    <source>
        <dbReference type="PROSITE-ProRule" id="PRU00047"/>
    </source>
</evidence>